<dbReference type="Proteomes" id="UP000824998">
    <property type="component" value="Unassembled WGS sequence"/>
</dbReference>
<name>A0A9P8BZF4_9HELO</name>
<comment type="caution">
    <text evidence="2">The sequence shown here is derived from an EMBL/GenBank/DDBJ whole genome shotgun (WGS) entry which is preliminary data.</text>
</comment>
<feature type="chain" id="PRO_5040379018" description="3-carboxymuconate cyclase" evidence="1">
    <location>
        <begin position="20"/>
        <end position="445"/>
    </location>
</feature>
<dbReference type="EMBL" id="MU252144">
    <property type="protein sequence ID" value="KAG9228045.1"/>
    <property type="molecule type" value="Genomic_DNA"/>
</dbReference>
<evidence type="ECO:0000256" key="1">
    <source>
        <dbReference type="SAM" id="SignalP"/>
    </source>
</evidence>
<organism evidence="2 3">
    <name type="scientific">Amylocarpus encephaloides</name>
    <dbReference type="NCBI Taxonomy" id="45428"/>
    <lineage>
        <taxon>Eukaryota</taxon>
        <taxon>Fungi</taxon>
        <taxon>Dikarya</taxon>
        <taxon>Ascomycota</taxon>
        <taxon>Pezizomycotina</taxon>
        <taxon>Leotiomycetes</taxon>
        <taxon>Helotiales</taxon>
        <taxon>Helotiales incertae sedis</taxon>
        <taxon>Amylocarpus</taxon>
    </lineage>
</organism>
<gene>
    <name evidence="2" type="ORF">BJ875DRAFT_272675</name>
</gene>
<sequence length="445" mass="45068">MFKSIPLFATLVLLSFTSAAPLILPVGDTGVSLSINEDGVVASLDGQTIDLGTALNKVVGASTSEDAERGNQNQASAANGNPKAVYFISNAAKNSIVALKVASNGLLSDGSITATGGLGAVGVDAMGKPVAVDPLFSQGAIKVEGNAMVAVNPGSNTISMFLIDHQDPTKLRMVGKPADTLGEFPVSVTISSKLSMACVANSGAKAGIACFSMSKAGLKPLDKTLRPFELNQSTPPVGPTNTVSQTFFNADSTALLTTVKGDPMKNNTGFLSSFPVEDGCVSMTGTRSSPNGTAVLFGSTTLPGTNDIFVTDASFGAATLSLTSKNIGAIKASTKIEGQVATCWATFSSATKTAFVTDVGTNILNEIDVSTGALVKGLDANNGNMGMIDLQAKGNFIYALAPGNMSKVAVFDVSGGQGSVKAVQNFQPKGMGMGIGGSAQGIALL</sequence>
<dbReference type="InterPro" id="IPR015943">
    <property type="entry name" value="WD40/YVTN_repeat-like_dom_sf"/>
</dbReference>
<dbReference type="OrthoDB" id="10006285at2759"/>
<evidence type="ECO:0000313" key="2">
    <source>
        <dbReference type="EMBL" id="KAG9228045.1"/>
    </source>
</evidence>
<protein>
    <recommendedName>
        <fullName evidence="4">3-carboxymuconate cyclase</fullName>
    </recommendedName>
</protein>
<proteinExistence type="predicted"/>
<dbReference type="AlphaFoldDB" id="A0A9P8BZF4"/>
<feature type="signal peptide" evidence="1">
    <location>
        <begin position="1"/>
        <end position="19"/>
    </location>
</feature>
<reference evidence="2" key="1">
    <citation type="journal article" date="2021" name="IMA Fungus">
        <title>Genomic characterization of three marine fungi, including Emericellopsis atlantica sp. nov. with signatures of a generalist lifestyle and marine biomass degradation.</title>
        <authorList>
            <person name="Hagestad O.C."/>
            <person name="Hou L."/>
            <person name="Andersen J.H."/>
            <person name="Hansen E.H."/>
            <person name="Altermark B."/>
            <person name="Li C."/>
            <person name="Kuhnert E."/>
            <person name="Cox R.J."/>
            <person name="Crous P.W."/>
            <person name="Spatafora J.W."/>
            <person name="Lail K."/>
            <person name="Amirebrahimi M."/>
            <person name="Lipzen A."/>
            <person name="Pangilinan J."/>
            <person name="Andreopoulos W."/>
            <person name="Hayes R.D."/>
            <person name="Ng V."/>
            <person name="Grigoriev I.V."/>
            <person name="Jackson S.A."/>
            <person name="Sutton T.D.S."/>
            <person name="Dobson A.D.W."/>
            <person name="Rama T."/>
        </authorList>
    </citation>
    <scope>NUCLEOTIDE SEQUENCE</scope>
    <source>
        <strain evidence="2">TRa018bII</strain>
    </source>
</reference>
<keyword evidence="3" id="KW-1185">Reference proteome</keyword>
<dbReference type="SUPFAM" id="SSF75011">
    <property type="entry name" value="3-carboxy-cis,cis-mucoante lactonizing enzyme"/>
    <property type="match status" value="1"/>
</dbReference>
<evidence type="ECO:0008006" key="4">
    <source>
        <dbReference type="Google" id="ProtNLM"/>
    </source>
</evidence>
<accession>A0A9P8BZF4</accession>
<keyword evidence="1" id="KW-0732">Signal</keyword>
<dbReference type="Gene3D" id="2.130.10.10">
    <property type="entry name" value="YVTN repeat-like/Quinoprotein amine dehydrogenase"/>
    <property type="match status" value="1"/>
</dbReference>
<evidence type="ECO:0000313" key="3">
    <source>
        <dbReference type="Proteomes" id="UP000824998"/>
    </source>
</evidence>